<dbReference type="AlphaFoldDB" id="A0A285RVB4"/>
<name>A0A285RVB4_9FIRM</name>
<dbReference type="RefSeq" id="WP_097075986.1">
    <property type="nucleotide sequence ID" value="NZ_OBMR01000004.1"/>
</dbReference>
<dbReference type="EMBL" id="OBMR01000004">
    <property type="protein sequence ID" value="SOB98415.1"/>
    <property type="molecule type" value="Genomic_DNA"/>
</dbReference>
<dbReference type="Proteomes" id="UP000219563">
    <property type="component" value="Unassembled WGS sequence"/>
</dbReference>
<protein>
    <submittedName>
        <fullName evidence="1">Uncharacterized protein</fullName>
    </submittedName>
</protein>
<organism evidence="1 2">
    <name type="scientific">Pseudobutyrivibrio ruminis DSM 9787</name>
    <dbReference type="NCBI Taxonomy" id="1123011"/>
    <lineage>
        <taxon>Bacteria</taxon>
        <taxon>Bacillati</taxon>
        <taxon>Bacillota</taxon>
        <taxon>Clostridia</taxon>
        <taxon>Lachnospirales</taxon>
        <taxon>Lachnospiraceae</taxon>
        <taxon>Pseudobutyrivibrio</taxon>
    </lineage>
</organism>
<sequence length="76" mass="9071">MNEYEGNFVIDGKKFFYHIGETKIYEYKKGTKYSSFVNVIDENGFTVDTLLIYRDHIEVFKNDVIKAYEEKRANED</sequence>
<reference evidence="1 2" key="1">
    <citation type="submission" date="2017-08" db="EMBL/GenBank/DDBJ databases">
        <authorList>
            <person name="de Groot N.N."/>
        </authorList>
    </citation>
    <scope>NUCLEOTIDE SEQUENCE [LARGE SCALE GENOMIC DNA]</scope>
    <source>
        <strain evidence="1 2">DSM 9787</strain>
    </source>
</reference>
<accession>A0A285RVB4</accession>
<evidence type="ECO:0000313" key="1">
    <source>
        <dbReference type="EMBL" id="SOB98415.1"/>
    </source>
</evidence>
<proteinExistence type="predicted"/>
<gene>
    <name evidence="1" type="ORF">SAMN02910411_1448</name>
</gene>
<evidence type="ECO:0000313" key="2">
    <source>
        <dbReference type="Proteomes" id="UP000219563"/>
    </source>
</evidence>